<reference evidence="5 6" key="1">
    <citation type="submission" date="2018-04" db="EMBL/GenBank/DDBJ databases">
        <title>The genome of golden apple snail Pomacea canaliculata provides insight into stress tolerance and invasive adaptation.</title>
        <authorList>
            <person name="Liu C."/>
            <person name="Liu B."/>
            <person name="Ren Y."/>
            <person name="Zhang Y."/>
            <person name="Wang H."/>
            <person name="Li S."/>
            <person name="Jiang F."/>
            <person name="Yin L."/>
            <person name="Zhang G."/>
            <person name="Qian W."/>
            <person name="Fan W."/>
        </authorList>
    </citation>
    <scope>NUCLEOTIDE SEQUENCE [LARGE SCALE GENOMIC DNA]</scope>
    <source>
        <strain evidence="5">SZHN2017</strain>
        <tissue evidence="5">Muscle</tissue>
    </source>
</reference>
<dbReference type="Pfam" id="PF07714">
    <property type="entry name" value="PK_Tyr_Ser-Thr"/>
    <property type="match status" value="2"/>
</dbReference>
<dbReference type="PANTHER" id="PTHR24418">
    <property type="entry name" value="TYROSINE-PROTEIN KINASE"/>
    <property type="match status" value="1"/>
</dbReference>
<evidence type="ECO:0000313" key="5">
    <source>
        <dbReference type="EMBL" id="PVD20776.1"/>
    </source>
</evidence>
<dbReference type="STRING" id="400727.A0A2T7NHZ6"/>
<protein>
    <recommendedName>
        <fullName evidence="4">Protein kinase domain-containing protein</fullName>
    </recommendedName>
</protein>
<evidence type="ECO:0000256" key="2">
    <source>
        <dbReference type="ARBA" id="ARBA00022840"/>
    </source>
</evidence>
<evidence type="ECO:0000256" key="3">
    <source>
        <dbReference type="SAM" id="MobiDB-lite"/>
    </source>
</evidence>
<name>A0A2T7NHZ6_POMCA</name>
<dbReference type="Proteomes" id="UP000245119">
    <property type="component" value="Linkage Group LG12"/>
</dbReference>
<feature type="compositionally biased region" description="Basic residues" evidence="3">
    <location>
        <begin position="297"/>
        <end position="308"/>
    </location>
</feature>
<dbReference type="InterPro" id="IPR001245">
    <property type="entry name" value="Ser-Thr/Tyr_kinase_cat_dom"/>
</dbReference>
<comment type="caution">
    <text evidence="5">The sequence shown here is derived from an EMBL/GenBank/DDBJ whole genome shotgun (WGS) entry which is preliminary data.</text>
</comment>
<feature type="domain" description="Protein kinase" evidence="4">
    <location>
        <begin position="767"/>
        <end position="1055"/>
    </location>
</feature>
<dbReference type="Gene3D" id="1.10.510.10">
    <property type="entry name" value="Transferase(Phosphotransferase) domain 1"/>
    <property type="match status" value="2"/>
</dbReference>
<accession>A0A2T7NHZ6</accession>
<feature type="region of interest" description="Disordered" evidence="3">
    <location>
        <begin position="231"/>
        <end position="351"/>
    </location>
</feature>
<feature type="region of interest" description="Disordered" evidence="3">
    <location>
        <begin position="1739"/>
        <end position="1768"/>
    </location>
</feature>
<gene>
    <name evidence="5" type="ORF">C0Q70_18937</name>
</gene>
<dbReference type="SMART" id="SM00220">
    <property type="entry name" value="S_TKc"/>
    <property type="match status" value="1"/>
</dbReference>
<keyword evidence="1" id="KW-0547">Nucleotide-binding</keyword>
<feature type="region of interest" description="Disordered" evidence="3">
    <location>
        <begin position="1661"/>
        <end position="1716"/>
    </location>
</feature>
<dbReference type="GO" id="GO:0005524">
    <property type="term" value="F:ATP binding"/>
    <property type="evidence" value="ECO:0007669"/>
    <property type="project" value="UniProtKB-KW"/>
</dbReference>
<feature type="compositionally biased region" description="Basic and acidic residues" evidence="3">
    <location>
        <begin position="242"/>
        <end position="251"/>
    </location>
</feature>
<keyword evidence="2" id="KW-0067">ATP-binding</keyword>
<feature type="compositionally biased region" description="Basic and acidic residues" evidence="3">
    <location>
        <begin position="309"/>
        <end position="327"/>
    </location>
</feature>
<feature type="compositionally biased region" description="Low complexity" evidence="3">
    <location>
        <begin position="1691"/>
        <end position="1703"/>
    </location>
</feature>
<feature type="compositionally biased region" description="Polar residues" evidence="3">
    <location>
        <begin position="336"/>
        <end position="351"/>
    </location>
</feature>
<feature type="region of interest" description="Disordered" evidence="3">
    <location>
        <begin position="1600"/>
        <end position="1619"/>
    </location>
</feature>
<proteinExistence type="predicted"/>
<evidence type="ECO:0000259" key="4">
    <source>
        <dbReference type="PROSITE" id="PS50011"/>
    </source>
</evidence>
<dbReference type="InterPro" id="IPR050198">
    <property type="entry name" value="Non-receptor_tyrosine_kinases"/>
</dbReference>
<evidence type="ECO:0000313" key="6">
    <source>
        <dbReference type="Proteomes" id="UP000245119"/>
    </source>
</evidence>
<evidence type="ECO:0000256" key="1">
    <source>
        <dbReference type="ARBA" id="ARBA00022741"/>
    </source>
</evidence>
<dbReference type="PROSITE" id="PS50011">
    <property type="entry name" value="PROTEIN_KINASE_DOM"/>
    <property type="match status" value="2"/>
</dbReference>
<dbReference type="InterPro" id="IPR000719">
    <property type="entry name" value="Prot_kinase_dom"/>
</dbReference>
<dbReference type="OrthoDB" id="6147007at2759"/>
<feature type="compositionally biased region" description="Polar residues" evidence="3">
    <location>
        <begin position="265"/>
        <end position="279"/>
    </location>
</feature>
<feature type="domain" description="Protein kinase" evidence="4">
    <location>
        <begin position="1101"/>
        <end position="1397"/>
    </location>
</feature>
<dbReference type="GO" id="GO:0004672">
    <property type="term" value="F:protein kinase activity"/>
    <property type="evidence" value="ECO:0007669"/>
    <property type="project" value="InterPro"/>
</dbReference>
<feature type="compositionally biased region" description="Basic and acidic residues" evidence="3">
    <location>
        <begin position="1704"/>
        <end position="1714"/>
    </location>
</feature>
<dbReference type="EMBL" id="PZQS01000012">
    <property type="protein sequence ID" value="PVD20776.1"/>
    <property type="molecule type" value="Genomic_DNA"/>
</dbReference>
<feature type="region of interest" description="Disordered" evidence="3">
    <location>
        <begin position="189"/>
        <end position="214"/>
    </location>
</feature>
<organism evidence="5 6">
    <name type="scientific">Pomacea canaliculata</name>
    <name type="common">Golden apple snail</name>
    <dbReference type="NCBI Taxonomy" id="400727"/>
    <lineage>
        <taxon>Eukaryota</taxon>
        <taxon>Metazoa</taxon>
        <taxon>Spiralia</taxon>
        <taxon>Lophotrochozoa</taxon>
        <taxon>Mollusca</taxon>
        <taxon>Gastropoda</taxon>
        <taxon>Caenogastropoda</taxon>
        <taxon>Architaenioglossa</taxon>
        <taxon>Ampullarioidea</taxon>
        <taxon>Ampullariidae</taxon>
        <taxon>Pomacea</taxon>
    </lineage>
</organism>
<dbReference type="SUPFAM" id="SSF56112">
    <property type="entry name" value="Protein kinase-like (PK-like)"/>
    <property type="match status" value="2"/>
</dbReference>
<feature type="compositionally biased region" description="Low complexity" evidence="3">
    <location>
        <begin position="189"/>
        <end position="209"/>
    </location>
</feature>
<dbReference type="InterPro" id="IPR011009">
    <property type="entry name" value="Kinase-like_dom_sf"/>
</dbReference>
<sequence length="1777" mass="201345">MCCVQDAQRVSSILVNEEYGHRFSKRVDPLNLKYCRRHVMKYVYGTSGVSLGPFRKANGAWHIVRSPDQSASYPGRYLPPLSLLPYPPHHLLAVTSANKDVTCGVREAQSLGVSQDKLALDQFPRMISLSSQLSFHVLFKIAVSEEIFPSCAVVEKLVSWVLVSKELRRQSSLTTMSSTNGMVPAIISEDSSSLSDQSQDGSSMSGSLEPSLETEGDILSRQQNVPPLVIINESDSTSSSDPLHRGRERPESSALSSEAKDSTQKDNTLLFTDNGTSVIPSPAKKKAKREESDDKKYKRKPVPKRSERKQKDVGDKGNSNEKDKETSTDETIYPKDTSSSNPRSVDDSNPCTLQPSCGKVLGRYLHVDSLQVSDGGTGMYLLGSLVRGTGSVDYGDMSIQEMVHGLTRPDWHTHHAALRASLLLDRLPTALKTLNMAEAAECLMACDPDVQDRAVSCLEHILLENRHGNKSTESLIRVMNTTTSILFSDCGNTSHLLRLVYLFLLAACQLLQTCRRLSDIQRSMTLVKENFSSSVEGLAGRKKQSKELESAQHICEALIEAGISMDSLQKEQWLCVVEGDAFATCKVTDKELKQFSLASLFVRLYSRVLEMIKLGWSPMIAKLVQEVNSVHREVCRRKMKEHIQLIFEIFSLRCLTWVLSTKLNKDVEEVQGRTSDSPSKLVALVRQIVFYSRSKDKLMSEVRGLLFHPCVKVREAMVDLMTQCDQELSDAFLKYIDTRLRLAGIRVCCGFDLSSDDKIKQSRKKDCEWLDMKCLGNYGEKLKVTVHVPKKSCLGRNAFYKCKEQHQRSRQHEQNLDMLLNLNPHPNIISLQAFQFSSWPYFYITEDASELRLLHLLLDKRKLHQWLPSNILCQAALDVVSALDFLDGHRTILRDITTFNMTYQVLEGTNQNGGDITSIKVKIADLGLAKQLSCSENSYENPDVGRIFDAGPVPTRWTSVEALCYGQFSSKSMIYALGYVLYELFTHGCQPFSEMQGRSVEDILTLAVMVPGCTPPFKWACFPPDIFDLIRSCTARATEERPSLPQIKRKLHEFLQGPTFSEAKVEVPSPTRMWKRGQEYPLLDTEQIKRNHVPERGIPKFIKDLVNGQTKYKNLMPDYWASQKSNKVNEELYSSDPITIRTQEGGSTSVQEVLMPGFVEHFLPVLQTSGLESVVCWTSPRLHIQSDHAVQERQYESAVKLADGARLHQLPPPGDGEKDINVHTCLAVAQCVCQLHQENWLYRDLKASNILITQETGKVILARIGRMVHLGEGEFIREQEMVFTDSLRWLSPEALHLNMYTKENDIFMLGTIFWEMYNIHQVCSRNPVATEKDLVPFPDKTKKEVMQLIQEGVQLPKVPDMPEWLYELINDCRHPDKEKRPTISVVITRLTPQCPPMSDDEKIMFYNYGVTEAPPSSFGKRLGSFWRQTLRRKTVKRSVSKTPDNTHHSYLNYSRNEYENIDGYYSGESESVQTSARTEKDTDFDHIDEDVANERHLHFPAFLKRKLTEHTKPLRSLCKAFLTKRKRRLKTKDEIIEEIDKEEVKPHEYDEPESIAYFSSEYDPNNSVPKTLSMKDQHKPLASTVREVVFRQKMPVPPLPSSVIKHRNNDELSVPPTSQSFYKNIFSNGNYTNCLMQYSQPYEVRQNHKVSSWGDEVSSLHIKHKGERKPEPDEPEYEECEVSNGNISPVSPGAASDDSPGAADDAKQQEEVTRRQVTCPGRNFYLTPIPEVLLHNEVSMTPSHSPPAHNIPSTTNLEQTETDTESENYIDCASKRL</sequence>
<keyword evidence="6" id="KW-1185">Reference proteome</keyword>